<organism evidence="1 2">
    <name type="scientific">Cymbomonas tetramitiformis</name>
    <dbReference type="NCBI Taxonomy" id="36881"/>
    <lineage>
        <taxon>Eukaryota</taxon>
        <taxon>Viridiplantae</taxon>
        <taxon>Chlorophyta</taxon>
        <taxon>Pyramimonadophyceae</taxon>
        <taxon>Pyramimonadales</taxon>
        <taxon>Pyramimonadaceae</taxon>
        <taxon>Cymbomonas</taxon>
    </lineage>
</organism>
<proteinExistence type="predicted"/>
<dbReference type="Proteomes" id="UP001190700">
    <property type="component" value="Unassembled WGS sequence"/>
</dbReference>
<sequence length="362" mass="41915">MNDIQGFRPIASERAIHVRGAFVKRRSVWKAFEADMLDKIQTTVYLGEGKSIQLDIQKSVKTEDCTLYVYDEQTYASETHGWLDKFTQKNVDKIRFYRQYNLHSDHKKLCKHTSIAVCFTFVREIATENPYQDGAAKRISQDVTCHTQLATSSLGNLIAPFLPIRNGVVDNTIDSDPFVFYNIVSFDSPLACYPYFFARARPMYANNLQHLLNTRNFSCTEIALKVSMLATRLFMTHLFVSEEFNPDEIVYWFDVDDNVQLTHFTSRESPCYHTDSEAKEFWRTLAYTLQVVCKTPKTEKCMPTIMTNLRQTLNPQRDALLTHTLDFVETAHEWVSQTEAYVNMFDGFLVRALRSSGPFLRT</sequence>
<evidence type="ECO:0000313" key="1">
    <source>
        <dbReference type="EMBL" id="KAK3245806.1"/>
    </source>
</evidence>
<evidence type="ECO:0000313" key="2">
    <source>
        <dbReference type="Proteomes" id="UP001190700"/>
    </source>
</evidence>
<gene>
    <name evidence="1" type="ORF">CYMTET_44627</name>
</gene>
<reference evidence="1 2" key="1">
    <citation type="journal article" date="2015" name="Genome Biol. Evol.">
        <title>Comparative Genomics of a Bacterivorous Green Alga Reveals Evolutionary Causalities and Consequences of Phago-Mixotrophic Mode of Nutrition.</title>
        <authorList>
            <person name="Burns J.A."/>
            <person name="Paasch A."/>
            <person name="Narechania A."/>
            <person name="Kim E."/>
        </authorList>
    </citation>
    <scope>NUCLEOTIDE SEQUENCE [LARGE SCALE GENOMIC DNA]</scope>
    <source>
        <strain evidence="1 2">PLY_AMNH</strain>
    </source>
</reference>
<accession>A0AAE0BZS9</accession>
<name>A0AAE0BZS9_9CHLO</name>
<dbReference type="EMBL" id="LGRX02030310">
    <property type="protein sequence ID" value="KAK3245806.1"/>
    <property type="molecule type" value="Genomic_DNA"/>
</dbReference>
<dbReference type="AlphaFoldDB" id="A0AAE0BZS9"/>
<keyword evidence="2" id="KW-1185">Reference proteome</keyword>
<comment type="caution">
    <text evidence="1">The sequence shown here is derived from an EMBL/GenBank/DDBJ whole genome shotgun (WGS) entry which is preliminary data.</text>
</comment>
<protein>
    <submittedName>
        <fullName evidence="1">Uncharacterized protein</fullName>
    </submittedName>
</protein>